<protein>
    <recommendedName>
        <fullName evidence="2">YhaN AAA domain-containing protein</fullName>
    </recommendedName>
</protein>
<dbReference type="OrthoDB" id="9764467at2"/>
<dbReference type="RefSeq" id="WP_136855949.1">
    <property type="nucleotide sequence ID" value="NZ_SUNH01000008.1"/>
</dbReference>
<evidence type="ECO:0000313" key="4">
    <source>
        <dbReference type="Proteomes" id="UP000306223"/>
    </source>
</evidence>
<organism evidence="3 4">
    <name type="scientific">Paracoccus hibiscisoli</name>
    <dbReference type="NCBI Taxonomy" id="2023261"/>
    <lineage>
        <taxon>Bacteria</taxon>
        <taxon>Pseudomonadati</taxon>
        <taxon>Pseudomonadota</taxon>
        <taxon>Alphaproteobacteria</taxon>
        <taxon>Rhodobacterales</taxon>
        <taxon>Paracoccaceae</taxon>
        <taxon>Paracoccus</taxon>
    </lineage>
</organism>
<keyword evidence="4" id="KW-1185">Reference proteome</keyword>
<evidence type="ECO:0000259" key="2">
    <source>
        <dbReference type="Pfam" id="PF13514"/>
    </source>
</evidence>
<sequence>MRIRRLSLERFGHFTDRTFDFGPAGDRPDFHIVYGPNEAGKTTTMEAALRLFYGFPLREDYAFKHARSNLQVSATLEIGGATRHFTRLPKRSGSLVDETGTALPETALSAHLAGLSQDDYRRLLCLDDDTIVSGGEEIANAQGDIGRLLFSAAAGVADLSGVLDGVRDQADALWKRRGRTTRMAELRRELGDLDGQIKERDVTASAWKALKKDLTRAQDTEKAARHARDMLNAGRAKIEGQKRALPLMAEIAGLEAAIAPCADLPAQLDFDPERLTTLSVDRGVALHNVDRLTRHLTALTERRGGLAVDPALDALATALDDLEDLAARDRGAHLDLDRRLDERCAAEAGMTRALHDLGVASSGADPRSLVLSVGIIATLDQAREALREAIAHAAAEAREAVALQHRVDAAQAALASLPPQKDAPGIADVLLRFNADDLAPAHAAALQATGAARARAARALADLAYGAAVFDRIPDCPTSRIAASEWVDRHRALRADLGAATTRRDDHLADRAACDAQAEALTRSRTVVSDSDAKALRAARDEQWAKHLAALDGRTAAAFHDALLRHDAATDARLGQASELGQLRQIEQAAAEAEARAAQRSQSINALQAAITQIEEAVRDAARQVGLSDGLSPQEWLAWVERHVQARDAALSLREAEDANRPVLDRGAALRAELAALLPVDPVDLGSALNAARAVADRDRAQRETRAKAEDTLRQAQRDLAGRQARLATAQGAERAARDAWQQLVAAHLGGLVSADCLMTTLDPLRVLREHEVARAAAEQRISAMQADQARFADAVEALARTQGITLQPTAAQTYAALKTLADQARVTRDAAQGLDRDIDAARAERARNQDRLRGIDQEVAAIATVFPDPATLTDIDLLRQIAARTQRAIADRSLLASRQRSVLLELGATDIAAARDQLAGLSMADVEAALRSNGSDLEHAETTLTQAIEARTTAERALSQVKGDAEIAALVERKATLELQLEEAALQHLELSLGHRLASDAIRRYRDTHRSGMMTATEQCFASLTQGAYPSLSTQIEKDSEILLAVDRNGASKRAAEMSKGTRFQLYLALRAAAHEQLVSQGTRLPFFCDDIFETFDEDRTSAACRVMEAIGGRGQAIYLTHHRHVVDIAMSVCDVQPVLHEL</sequence>
<dbReference type="Gene3D" id="3.40.50.300">
    <property type="entry name" value="P-loop containing nucleotide triphosphate hydrolases"/>
    <property type="match status" value="2"/>
</dbReference>
<dbReference type="EMBL" id="SUNH01000008">
    <property type="protein sequence ID" value="TJZ85512.1"/>
    <property type="molecule type" value="Genomic_DNA"/>
</dbReference>
<dbReference type="SUPFAM" id="SSF52540">
    <property type="entry name" value="P-loop containing nucleoside triphosphate hydrolases"/>
    <property type="match status" value="1"/>
</dbReference>
<accession>A0A4U0QVI5</accession>
<keyword evidence="1" id="KW-0175">Coiled coil</keyword>
<comment type="caution">
    <text evidence="3">The sequence shown here is derived from an EMBL/GenBank/DDBJ whole genome shotgun (WGS) entry which is preliminary data.</text>
</comment>
<dbReference type="InterPro" id="IPR038734">
    <property type="entry name" value="YhaN_AAA"/>
</dbReference>
<dbReference type="AlphaFoldDB" id="A0A4U0QVI5"/>
<dbReference type="PANTHER" id="PTHR41259">
    <property type="entry name" value="DOUBLE-STRAND BREAK REPAIR RAD50 ATPASE, PUTATIVE-RELATED"/>
    <property type="match status" value="1"/>
</dbReference>
<feature type="domain" description="YhaN AAA" evidence="2">
    <location>
        <begin position="1"/>
        <end position="207"/>
    </location>
</feature>
<reference evidence="3 4" key="1">
    <citation type="submission" date="2019-04" db="EMBL/GenBank/DDBJ databases">
        <authorList>
            <person name="Li J."/>
        </authorList>
    </citation>
    <scope>NUCLEOTIDE SEQUENCE [LARGE SCALE GENOMIC DNA]</scope>
    <source>
        <strain evidence="3 4">CCTCC AB2016182</strain>
    </source>
</reference>
<dbReference type="Proteomes" id="UP000306223">
    <property type="component" value="Unassembled WGS sequence"/>
</dbReference>
<evidence type="ECO:0000313" key="3">
    <source>
        <dbReference type="EMBL" id="TJZ85512.1"/>
    </source>
</evidence>
<name>A0A4U0QVI5_9RHOB</name>
<feature type="coiled-coil region" evidence="1">
    <location>
        <begin position="583"/>
        <end position="624"/>
    </location>
</feature>
<evidence type="ECO:0000256" key="1">
    <source>
        <dbReference type="SAM" id="Coils"/>
    </source>
</evidence>
<feature type="coiled-coil region" evidence="1">
    <location>
        <begin position="832"/>
        <end position="859"/>
    </location>
</feature>
<dbReference type="PANTHER" id="PTHR41259:SF1">
    <property type="entry name" value="DOUBLE-STRAND BREAK REPAIR RAD50 ATPASE, PUTATIVE-RELATED"/>
    <property type="match status" value="1"/>
</dbReference>
<proteinExistence type="predicted"/>
<dbReference type="Pfam" id="PF13514">
    <property type="entry name" value="AAA_27"/>
    <property type="match status" value="1"/>
</dbReference>
<gene>
    <name evidence="3" type="ORF">FA740_06390</name>
</gene>
<dbReference type="InterPro" id="IPR027417">
    <property type="entry name" value="P-loop_NTPase"/>
</dbReference>